<keyword evidence="9" id="KW-0511">Multifunctional enzyme</keyword>
<dbReference type="SUPFAM" id="SSF52335">
    <property type="entry name" value="Methylglyoxal synthase-like"/>
    <property type="match status" value="1"/>
</dbReference>
<evidence type="ECO:0000256" key="5">
    <source>
        <dbReference type="ARBA" id="ARBA00022490"/>
    </source>
</evidence>
<dbReference type="Proteomes" id="UP000536275">
    <property type="component" value="Unassembled WGS sequence"/>
</dbReference>
<dbReference type="InterPro" id="IPR002695">
    <property type="entry name" value="PurH-like"/>
</dbReference>
<dbReference type="GO" id="GO:0006189">
    <property type="term" value="P:'de novo' IMP biosynthetic process"/>
    <property type="evidence" value="ECO:0007669"/>
    <property type="project" value="UniProtKB-UniPathway"/>
</dbReference>
<dbReference type="GO" id="GO:0003937">
    <property type="term" value="F:IMP cyclohydrolase activity"/>
    <property type="evidence" value="ECO:0007669"/>
    <property type="project" value="InterPro"/>
</dbReference>
<dbReference type="SMART" id="SM00798">
    <property type="entry name" value="AICARFT_IMPCHas"/>
    <property type="match status" value="1"/>
</dbReference>
<comment type="pathway">
    <text evidence="3">Purine metabolism; IMP biosynthesis via de novo pathway; 5-formamido-1-(5-phospho-D-ribosyl)imidazole-4-carboxamide from 5-amino-1-(5-phospho-D-ribosyl)imidazole-4-carboxamide (10-formyl THF route): step 1/1.</text>
</comment>
<evidence type="ECO:0000256" key="2">
    <source>
        <dbReference type="ARBA" id="ARBA00004844"/>
    </source>
</evidence>
<dbReference type="FunFam" id="1.10.287.440:FF:000001">
    <property type="entry name" value="Bifunctional purine biosynthesis protein PURH"/>
    <property type="match status" value="1"/>
</dbReference>
<evidence type="ECO:0000256" key="1">
    <source>
        <dbReference type="ARBA" id="ARBA00004514"/>
    </source>
</evidence>
<dbReference type="SMART" id="SM00851">
    <property type="entry name" value="MGS"/>
    <property type="match status" value="1"/>
</dbReference>
<keyword evidence="6" id="KW-0808">Transferase</keyword>
<evidence type="ECO:0000259" key="10">
    <source>
        <dbReference type="PROSITE" id="PS51855"/>
    </source>
</evidence>
<accession>A0A8H6BZC0</accession>
<dbReference type="Gene3D" id="1.10.287.440">
    <property type="match status" value="1"/>
</dbReference>
<keyword evidence="7" id="KW-0658">Purine biosynthesis</keyword>
<dbReference type="InterPro" id="IPR016193">
    <property type="entry name" value="Cytidine_deaminase-like"/>
</dbReference>
<dbReference type="PIRSF" id="PIRSF000414">
    <property type="entry name" value="AICARFT_IMPCHas"/>
    <property type="match status" value="1"/>
</dbReference>
<reference evidence="11 12" key="1">
    <citation type="submission" date="2020-03" db="EMBL/GenBank/DDBJ databases">
        <title>FDA dAtabase for Regulatory Grade micrObial Sequences (FDA-ARGOS): Supporting development and validation of Infectious Disease Dx tests.</title>
        <authorList>
            <person name="Campos J."/>
            <person name="Goldberg B."/>
            <person name="Tallon L."/>
            <person name="Sadzewicz L."/>
            <person name="Vavikolanu K."/>
            <person name="Mehta A."/>
            <person name="Aluvathingal J."/>
            <person name="Nadendla S."/>
            <person name="Nandy P."/>
            <person name="Geyer C."/>
            <person name="Yan Y."/>
            <person name="Sichtig H."/>
        </authorList>
    </citation>
    <scope>NUCLEOTIDE SEQUENCE [LARGE SCALE GENOMIC DNA]</scope>
    <source>
        <strain evidence="11 12">FDAARGOS_656</strain>
    </source>
</reference>
<comment type="caution">
    <text evidence="11">The sequence shown here is derived from an EMBL/GenBank/DDBJ whole genome shotgun (WGS) entry which is preliminary data.</text>
</comment>
<proteinExistence type="inferred from homology"/>
<comment type="similarity">
    <text evidence="4">Belongs to the PurH family.</text>
</comment>
<dbReference type="PANTHER" id="PTHR11692">
    <property type="entry name" value="BIFUNCTIONAL PURINE BIOSYNTHESIS PROTEIN PURH"/>
    <property type="match status" value="1"/>
</dbReference>
<gene>
    <name evidence="11" type="ORF">FOB64_004410</name>
</gene>
<keyword evidence="5" id="KW-0963">Cytoplasm</keyword>
<dbReference type="Gene3D" id="3.40.140.20">
    <property type="match status" value="2"/>
</dbReference>
<dbReference type="InterPro" id="IPR024051">
    <property type="entry name" value="AICAR_Tfase_dup_dom_sf"/>
</dbReference>
<evidence type="ECO:0000256" key="7">
    <source>
        <dbReference type="ARBA" id="ARBA00022755"/>
    </source>
</evidence>
<dbReference type="GO" id="GO:0005829">
    <property type="term" value="C:cytosol"/>
    <property type="evidence" value="ECO:0007669"/>
    <property type="project" value="UniProtKB-SubCell"/>
</dbReference>
<dbReference type="PANTHER" id="PTHR11692:SF0">
    <property type="entry name" value="BIFUNCTIONAL PURINE BIOSYNTHESIS PROTEIN ATIC"/>
    <property type="match status" value="1"/>
</dbReference>
<dbReference type="Pfam" id="PF01808">
    <property type="entry name" value="AICARFT_IMPCHas"/>
    <property type="match status" value="2"/>
</dbReference>
<dbReference type="InterPro" id="IPR036914">
    <property type="entry name" value="MGS-like_dom_sf"/>
</dbReference>
<dbReference type="GO" id="GO:0004643">
    <property type="term" value="F:phosphoribosylaminoimidazolecarboxamide formyltransferase activity"/>
    <property type="evidence" value="ECO:0007669"/>
    <property type="project" value="InterPro"/>
</dbReference>
<dbReference type="AlphaFoldDB" id="A0A8H6BZC0"/>
<organism evidence="11 12">
    <name type="scientific">Candida albicans</name>
    <name type="common">Yeast</name>
    <dbReference type="NCBI Taxonomy" id="5476"/>
    <lineage>
        <taxon>Eukaryota</taxon>
        <taxon>Fungi</taxon>
        <taxon>Dikarya</taxon>
        <taxon>Ascomycota</taxon>
        <taxon>Saccharomycotina</taxon>
        <taxon>Pichiomycetes</taxon>
        <taxon>Debaryomycetaceae</taxon>
        <taxon>Candida/Lodderomyces clade</taxon>
        <taxon>Candida</taxon>
    </lineage>
</organism>
<comment type="subcellular location">
    <subcellularLocation>
        <location evidence="1">Cytoplasm</location>
        <location evidence="1">Cytosol</location>
    </subcellularLocation>
</comment>
<dbReference type="SUPFAM" id="SSF53927">
    <property type="entry name" value="Cytidine deaminase-like"/>
    <property type="match status" value="1"/>
</dbReference>
<dbReference type="FunFam" id="3.40.50.1380:FF:000003">
    <property type="entry name" value="Bifunctional purine biosynthesis protein"/>
    <property type="match status" value="1"/>
</dbReference>
<evidence type="ECO:0000256" key="8">
    <source>
        <dbReference type="ARBA" id="ARBA00022801"/>
    </source>
</evidence>
<dbReference type="CDD" id="cd01421">
    <property type="entry name" value="IMPCH"/>
    <property type="match status" value="1"/>
</dbReference>
<dbReference type="PROSITE" id="PS51855">
    <property type="entry name" value="MGS"/>
    <property type="match status" value="1"/>
</dbReference>
<dbReference type="Gene3D" id="3.40.50.1380">
    <property type="entry name" value="Methylglyoxal synthase-like domain"/>
    <property type="match status" value="1"/>
</dbReference>
<dbReference type="InterPro" id="IPR011607">
    <property type="entry name" value="MGS-like_dom"/>
</dbReference>
<evidence type="ECO:0000256" key="3">
    <source>
        <dbReference type="ARBA" id="ARBA00004954"/>
    </source>
</evidence>
<keyword evidence="8" id="KW-0378">Hydrolase</keyword>
<dbReference type="Pfam" id="PF02142">
    <property type="entry name" value="MGS"/>
    <property type="match status" value="1"/>
</dbReference>
<evidence type="ECO:0000256" key="4">
    <source>
        <dbReference type="ARBA" id="ARBA00007667"/>
    </source>
</evidence>
<evidence type="ECO:0000313" key="12">
    <source>
        <dbReference type="Proteomes" id="UP000536275"/>
    </source>
</evidence>
<protein>
    <submittedName>
        <fullName evidence="11">AICARFT/IMPCHase bienzyme family protein</fullName>
    </submittedName>
</protein>
<evidence type="ECO:0000313" key="11">
    <source>
        <dbReference type="EMBL" id="KAF6066964.1"/>
    </source>
</evidence>
<evidence type="ECO:0000256" key="6">
    <source>
        <dbReference type="ARBA" id="ARBA00022679"/>
    </source>
</evidence>
<dbReference type="EMBL" id="JABWAD010000055">
    <property type="protein sequence ID" value="KAF6066964.1"/>
    <property type="molecule type" value="Genomic_DNA"/>
</dbReference>
<evidence type="ECO:0000256" key="9">
    <source>
        <dbReference type="ARBA" id="ARBA00023268"/>
    </source>
</evidence>
<dbReference type="UniPathway" id="UPA00074">
    <property type="reaction ID" value="UER00133"/>
</dbReference>
<feature type="domain" description="MGS-like" evidence="10">
    <location>
        <begin position="1"/>
        <end position="149"/>
    </location>
</feature>
<name>A0A8H6BZC0_CANAX</name>
<dbReference type="InterPro" id="IPR024050">
    <property type="entry name" value="AICAR_Tfase_insert_dom_sf"/>
</dbReference>
<sequence>MSDKQHTKTAILSVYDKTGLLDLAKGLVAANVRILASGGTAKLIREAGFPVEDVSSITHAPEMLGGRVKTLHPAVHGGILARNLESDEHDLTAQGIEKVDFVVCNLYPFKETISKVAVTVPEAVEEIDIGGVTLLRAAAKNHERVSILSDPQDYAHFLEELKSGEITAETRNRLALKAFEHTADYDVAISDFFRKQYAENISQLPLRYGANPHQKPAQAFVSEGELPFKVLNGSPGYINLLDALNSWPLVKELSASLNLPAAASFKHVSPAGAAVGLPLTDIEKKIYFVEDIENLSPLANAYARARGADRIAFKEKKNGKYCILQIDPNYNPENLESRQVYGITLQQKRNDAIFKGSSFKEIVSKNKDLTEQGAVDLTIATIALKYTQSNSVCYAKNGMVIGLGAGQQSRIHCTRLAGDKADNWWLRQHPKVLGFKWAKGTKRPEKSNAIDLYVTNQIPTEEPEKSEYESKFAEIPEPLTAEERKEWLSKLSNVALSSDAFFPFPDNVYRAARSGVKFIAAPSGSVMDKAVFAAADANDIVYVENPIRLFHH</sequence>
<comment type="pathway">
    <text evidence="2">Purine metabolism; IMP biosynthesis via de novo pathway; IMP from 5-formamido-1-(5-phospho-D-ribosyl)imidazole-4-carboxamide: step 1/1.</text>
</comment>